<accession>K1W698</accession>
<organism evidence="2 3">
    <name type="scientific">Trichosporon asahii var. asahii (strain CBS 8904)</name>
    <name type="common">Yeast</name>
    <dbReference type="NCBI Taxonomy" id="1220162"/>
    <lineage>
        <taxon>Eukaryota</taxon>
        <taxon>Fungi</taxon>
        <taxon>Dikarya</taxon>
        <taxon>Basidiomycota</taxon>
        <taxon>Agaricomycotina</taxon>
        <taxon>Tremellomycetes</taxon>
        <taxon>Trichosporonales</taxon>
        <taxon>Trichosporonaceae</taxon>
        <taxon>Trichosporon</taxon>
    </lineage>
</organism>
<dbReference type="STRING" id="1220162.K1W698"/>
<dbReference type="HOGENOM" id="CLU_708209_0_0_1"/>
<keyword evidence="3" id="KW-1185">Reference proteome</keyword>
<dbReference type="SUPFAM" id="SSF48403">
    <property type="entry name" value="Ankyrin repeat"/>
    <property type="match status" value="1"/>
</dbReference>
<proteinExistence type="predicted"/>
<feature type="compositionally biased region" description="Low complexity" evidence="1">
    <location>
        <begin position="38"/>
        <end position="66"/>
    </location>
</feature>
<dbReference type="InterPro" id="IPR036770">
    <property type="entry name" value="Ankyrin_rpt-contain_sf"/>
</dbReference>
<protein>
    <recommendedName>
        <fullName evidence="4">Ankyrin repeat protein</fullName>
    </recommendedName>
</protein>
<dbReference type="Proteomes" id="UP000006757">
    <property type="component" value="Unassembled WGS sequence"/>
</dbReference>
<reference evidence="2 3" key="1">
    <citation type="journal article" date="2012" name="Eukaryot. Cell">
        <title>Genome sequence of the Trichosporon asahii environmental strain CBS 8904.</title>
        <authorList>
            <person name="Yang R.Y."/>
            <person name="Li H.T."/>
            <person name="Zhu H."/>
            <person name="Zhou G.P."/>
            <person name="Wang M."/>
            <person name="Wang L."/>
        </authorList>
    </citation>
    <scope>NUCLEOTIDE SEQUENCE [LARGE SCALE GENOMIC DNA]</scope>
    <source>
        <strain evidence="2 3">CBS 8904</strain>
    </source>
</reference>
<sequence>MGSLAVDPAGLGSPFHTPTTPRFYSTQTPASGSGSGSGPVPAAVAAADLHSPTASTRKTSLSKSLSAKELQFEPSSEISEGDAEEANEASMATFTDLPVEHIHTLADNPFLPVASRYLYNALTGASATYVARHMLYQYRHCSHKEILTFALRRPIVTIPVLEEMVRIWDERRDFKRRAARNRPTHVDGVPVTPRTTRPPLEVTDLPRRLFRHPPKPGQPSIDPMIPYLLNEYDPPINGHKGYALLKSVVNRNYDMVEFLLARGADPRYRGNKAVEAAIQIKDLRMVKLLVEPPALAETPKEGKSKKRRRLSDRIDIGQPLVALAMKQGTEEIVKYFVDEKGESLEPEGSEGSSAAQRGASSSQVTLVHSDQCYSPLLALCRASFLCASES</sequence>
<dbReference type="OrthoDB" id="539213at2759"/>
<evidence type="ECO:0000313" key="2">
    <source>
        <dbReference type="EMBL" id="EKC97298.1"/>
    </source>
</evidence>
<dbReference type="EMBL" id="AMBO01000415">
    <property type="protein sequence ID" value="EKC97298.1"/>
    <property type="molecule type" value="Genomic_DNA"/>
</dbReference>
<feature type="region of interest" description="Disordered" evidence="1">
    <location>
        <begin position="1"/>
        <end position="66"/>
    </location>
</feature>
<dbReference type="Gene3D" id="1.25.40.20">
    <property type="entry name" value="Ankyrin repeat-containing domain"/>
    <property type="match status" value="1"/>
</dbReference>
<gene>
    <name evidence="2" type="ORF">A1Q2_08378</name>
</gene>
<evidence type="ECO:0008006" key="4">
    <source>
        <dbReference type="Google" id="ProtNLM"/>
    </source>
</evidence>
<feature type="compositionally biased region" description="Polar residues" evidence="1">
    <location>
        <begin position="16"/>
        <end position="28"/>
    </location>
</feature>
<evidence type="ECO:0000313" key="3">
    <source>
        <dbReference type="Proteomes" id="UP000006757"/>
    </source>
</evidence>
<dbReference type="InParanoid" id="K1W698"/>
<dbReference type="AlphaFoldDB" id="K1W698"/>
<dbReference type="eggNOG" id="ENOG502S7RX">
    <property type="taxonomic scope" value="Eukaryota"/>
</dbReference>
<name>K1W698_TRIAC</name>
<evidence type="ECO:0000256" key="1">
    <source>
        <dbReference type="SAM" id="MobiDB-lite"/>
    </source>
</evidence>
<comment type="caution">
    <text evidence="2">The sequence shown here is derived from an EMBL/GenBank/DDBJ whole genome shotgun (WGS) entry which is preliminary data.</text>
</comment>